<dbReference type="InterPro" id="IPR011009">
    <property type="entry name" value="Kinase-like_dom_sf"/>
</dbReference>
<reference evidence="6" key="1">
    <citation type="submission" date="2013-07" db="EMBL/GenBank/DDBJ databases">
        <title>The genome of an arbuscular mycorrhizal fungus provides insights into the evolution of the oldest plant symbiosis.</title>
        <authorList>
            <consortium name="DOE Joint Genome Institute"/>
            <person name="Tisserant E."/>
            <person name="Malbreil M."/>
            <person name="Kuo A."/>
            <person name="Kohler A."/>
            <person name="Symeonidi A."/>
            <person name="Balestrini R."/>
            <person name="Charron P."/>
            <person name="Duensing N."/>
            <person name="Frei-dit-Frey N."/>
            <person name="Gianinazzi-Pearson V."/>
            <person name="Gilbert B."/>
            <person name="Handa Y."/>
            <person name="Hijri M."/>
            <person name="Kaul R."/>
            <person name="Kawaguchi M."/>
            <person name="Krajinski F."/>
            <person name="Lammers P."/>
            <person name="Lapierre D."/>
            <person name="Masclaux F.G."/>
            <person name="Murat C."/>
            <person name="Morin E."/>
            <person name="Ndikumana S."/>
            <person name="Pagni M."/>
            <person name="Petitpierre D."/>
            <person name="Requena N."/>
            <person name="Rosikiewicz P."/>
            <person name="Riley R."/>
            <person name="Saito K."/>
            <person name="San Clemente H."/>
            <person name="Shapiro H."/>
            <person name="van Tuinen D."/>
            <person name="Becard G."/>
            <person name="Bonfante P."/>
            <person name="Paszkowski U."/>
            <person name="Shachar-Hill Y."/>
            <person name="Young J.P."/>
            <person name="Sanders I.R."/>
            <person name="Henrissat B."/>
            <person name="Rensing S.A."/>
            <person name="Grigoriev I.V."/>
            <person name="Corradi N."/>
            <person name="Roux C."/>
            <person name="Martin F."/>
        </authorList>
    </citation>
    <scope>NUCLEOTIDE SEQUENCE</scope>
    <source>
        <strain evidence="6">DAOM 197198</strain>
    </source>
</reference>
<dbReference type="AlphaFoldDB" id="U9UAB1"/>
<dbReference type="eggNOG" id="KOG0192">
    <property type="taxonomic scope" value="Eukaryota"/>
</dbReference>
<accession>U9UAB1</accession>
<dbReference type="InterPro" id="IPR001245">
    <property type="entry name" value="Ser-Thr/Tyr_kinase_cat_dom"/>
</dbReference>
<evidence type="ECO:0000256" key="3">
    <source>
        <dbReference type="ARBA" id="ARBA00022777"/>
    </source>
</evidence>
<evidence type="ECO:0000313" key="6">
    <source>
        <dbReference type="EMBL" id="ESA17354.1"/>
    </source>
</evidence>
<name>U9UAB1_RHIID</name>
<sequence length="466" mass="53169">MENMKDGIENIKITKNDTSERCPECGQEFINKILSYCKPCYSAHFRNNFTYWTSGNLNIDELIQNSQLNANDKYELIEWIEYSNFKDVEFVANGGFGSVYKAIWQDGPIEEPFWNIKKSEWNRNSFKEVAIKKFRNATSVSLEFLKEVRSNLMLNYSTHCNGIYGVTCDPQNGEYAIVAKFQNDGNLREMIKKNYSILNWRVIIKILHNISNGLYIVHNKNYLHRDLHSGNILNKLKNDPNLSISVISDFGLCCPANQSSEDKPLYGVLPFVAPEVLRGGEFTNAADIYGFGMLMSEIINGNAPFVDRDYDLHLALDICGGERPLIPEYTPEPYAALMKCCWDPIPTNRPSANELLVQTGNWEKIICKFEFRDSQLTEEFSQEREDIWKARLAELAINPHPLKISQNMLTSKRLYYSKQLTQLLETKDVEMKTNEIPEILVNGASSPVSQILNSPAGNSPGLAHLN</sequence>
<dbReference type="PANTHER" id="PTHR44329">
    <property type="entry name" value="SERINE/THREONINE-PROTEIN KINASE TNNI3K-RELATED"/>
    <property type="match status" value="1"/>
</dbReference>
<keyword evidence="2" id="KW-0547">Nucleotide-binding</keyword>
<dbReference type="SUPFAM" id="SSF56112">
    <property type="entry name" value="Protein kinase-like (PK-like)"/>
    <property type="match status" value="1"/>
</dbReference>
<keyword evidence="3" id="KW-0418">Kinase</keyword>
<organism evidence="6">
    <name type="scientific">Rhizophagus irregularis (strain DAOM 181602 / DAOM 197198 / MUCL 43194)</name>
    <name type="common">Arbuscular mycorrhizal fungus</name>
    <name type="synonym">Glomus intraradices</name>
    <dbReference type="NCBI Taxonomy" id="747089"/>
    <lineage>
        <taxon>Eukaryota</taxon>
        <taxon>Fungi</taxon>
        <taxon>Fungi incertae sedis</taxon>
        <taxon>Mucoromycota</taxon>
        <taxon>Glomeromycotina</taxon>
        <taxon>Glomeromycetes</taxon>
        <taxon>Glomerales</taxon>
        <taxon>Glomeraceae</taxon>
        <taxon>Rhizophagus</taxon>
    </lineage>
</organism>
<feature type="domain" description="Protein kinase" evidence="5">
    <location>
        <begin position="85"/>
        <end position="366"/>
    </location>
</feature>
<gene>
    <name evidence="6" type="ORF">GLOINDRAFT_21877</name>
</gene>
<dbReference type="VEuPathDB" id="FungiDB:RhiirFUN_005013"/>
<keyword evidence="1" id="KW-0808">Transferase</keyword>
<evidence type="ECO:0000256" key="2">
    <source>
        <dbReference type="ARBA" id="ARBA00022741"/>
    </source>
</evidence>
<dbReference type="PROSITE" id="PS50011">
    <property type="entry name" value="PROTEIN_KINASE_DOM"/>
    <property type="match status" value="1"/>
</dbReference>
<evidence type="ECO:0000259" key="5">
    <source>
        <dbReference type="PROSITE" id="PS50011"/>
    </source>
</evidence>
<dbReference type="GO" id="GO:0005524">
    <property type="term" value="F:ATP binding"/>
    <property type="evidence" value="ECO:0007669"/>
    <property type="project" value="UniProtKB-KW"/>
</dbReference>
<dbReference type="EMBL" id="KI280256">
    <property type="protein sequence ID" value="ESA17354.1"/>
    <property type="molecule type" value="Genomic_DNA"/>
</dbReference>
<evidence type="ECO:0000256" key="1">
    <source>
        <dbReference type="ARBA" id="ARBA00022679"/>
    </source>
</evidence>
<keyword evidence="4" id="KW-0067">ATP-binding</keyword>
<dbReference type="Gene3D" id="1.10.510.10">
    <property type="entry name" value="Transferase(Phosphotransferase) domain 1"/>
    <property type="match status" value="1"/>
</dbReference>
<dbReference type="GO" id="GO:0004674">
    <property type="term" value="F:protein serine/threonine kinase activity"/>
    <property type="evidence" value="ECO:0007669"/>
    <property type="project" value="TreeGrafter"/>
</dbReference>
<dbReference type="InterPro" id="IPR000719">
    <property type="entry name" value="Prot_kinase_dom"/>
</dbReference>
<dbReference type="InterPro" id="IPR051681">
    <property type="entry name" value="Ser/Thr_Kinases-Pseudokinases"/>
</dbReference>
<dbReference type="PANTHER" id="PTHR44329:SF288">
    <property type="entry name" value="MITOGEN-ACTIVATED PROTEIN KINASE KINASE KINASE 20"/>
    <property type="match status" value="1"/>
</dbReference>
<proteinExistence type="predicted"/>
<dbReference type="Pfam" id="PF07714">
    <property type="entry name" value="PK_Tyr_Ser-Thr"/>
    <property type="match status" value="1"/>
</dbReference>
<dbReference type="HOGENOM" id="CLU_000288_7_34_1"/>
<evidence type="ECO:0000256" key="4">
    <source>
        <dbReference type="ARBA" id="ARBA00022840"/>
    </source>
</evidence>
<protein>
    <recommendedName>
        <fullName evidence="5">Protein kinase domain-containing protein</fullName>
    </recommendedName>
</protein>